<protein>
    <submittedName>
        <fullName evidence="6">DNA-binding transcriptional LysR family regulator</fullName>
    </submittedName>
</protein>
<dbReference type="OrthoDB" id="4131546at2"/>
<dbReference type="Proteomes" id="UP000320876">
    <property type="component" value="Unassembled WGS sequence"/>
</dbReference>
<dbReference type="EMBL" id="VFML01000001">
    <property type="protein sequence ID" value="TQJ03085.1"/>
    <property type="molecule type" value="Genomic_DNA"/>
</dbReference>
<evidence type="ECO:0000259" key="5">
    <source>
        <dbReference type="PROSITE" id="PS50931"/>
    </source>
</evidence>
<dbReference type="InterPro" id="IPR036390">
    <property type="entry name" value="WH_DNA-bd_sf"/>
</dbReference>
<dbReference type="PANTHER" id="PTHR30346:SF29">
    <property type="entry name" value="LYSR SUBSTRATE-BINDING"/>
    <property type="match status" value="1"/>
</dbReference>
<dbReference type="Gene3D" id="3.40.190.10">
    <property type="entry name" value="Periplasmic binding protein-like II"/>
    <property type="match status" value="2"/>
</dbReference>
<comment type="similarity">
    <text evidence="1">Belongs to the LysR transcriptional regulatory family.</text>
</comment>
<evidence type="ECO:0000256" key="1">
    <source>
        <dbReference type="ARBA" id="ARBA00009437"/>
    </source>
</evidence>
<feature type="domain" description="HTH lysR-type" evidence="5">
    <location>
        <begin position="2"/>
        <end position="59"/>
    </location>
</feature>
<dbReference type="CDD" id="cd08423">
    <property type="entry name" value="PBP2_LTTR_like_6"/>
    <property type="match status" value="1"/>
</dbReference>
<dbReference type="Pfam" id="PF00126">
    <property type="entry name" value="HTH_1"/>
    <property type="match status" value="1"/>
</dbReference>
<dbReference type="GO" id="GO:0032993">
    <property type="term" value="C:protein-DNA complex"/>
    <property type="evidence" value="ECO:0007669"/>
    <property type="project" value="TreeGrafter"/>
</dbReference>
<dbReference type="RefSeq" id="WP_141998541.1">
    <property type="nucleotide sequence ID" value="NZ_VFML01000001.1"/>
</dbReference>
<keyword evidence="2" id="KW-0805">Transcription regulation</keyword>
<evidence type="ECO:0000313" key="7">
    <source>
        <dbReference type="Proteomes" id="UP000320876"/>
    </source>
</evidence>
<evidence type="ECO:0000256" key="2">
    <source>
        <dbReference type="ARBA" id="ARBA00023015"/>
    </source>
</evidence>
<dbReference type="InterPro" id="IPR005119">
    <property type="entry name" value="LysR_subst-bd"/>
</dbReference>
<dbReference type="Gene3D" id="1.10.10.10">
    <property type="entry name" value="Winged helix-like DNA-binding domain superfamily/Winged helix DNA-binding domain"/>
    <property type="match status" value="1"/>
</dbReference>
<gene>
    <name evidence="6" type="ORF">FB471_2835</name>
</gene>
<proteinExistence type="inferred from homology"/>
<name>A0A542DJE9_AMYCI</name>
<dbReference type="PANTHER" id="PTHR30346">
    <property type="entry name" value="TRANSCRIPTIONAL DUAL REGULATOR HCAR-RELATED"/>
    <property type="match status" value="1"/>
</dbReference>
<dbReference type="InterPro" id="IPR000847">
    <property type="entry name" value="LysR_HTH_N"/>
</dbReference>
<dbReference type="Pfam" id="PF03466">
    <property type="entry name" value="LysR_substrate"/>
    <property type="match status" value="1"/>
</dbReference>
<reference evidence="6 7" key="1">
    <citation type="submission" date="2019-06" db="EMBL/GenBank/DDBJ databases">
        <title>Sequencing the genomes of 1000 actinobacteria strains.</title>
        <authorList>
            <person name="Klenk H.-P."/>
        </authorList>
    </citation>
    <scope>NUCLEOTIDE SEQUENCE [LARGE SCALE GENOMIC DNA]</scope>
    <source>
        <strain evidence="6 7">DSM 45679</strain>
    </source>
</reference>
<dbReference type="SUPFAM" id="SSF53850">
    <property type="entry name" value="Periplasmic binding protein-like II"/>
    <property type="match status" value="1"/>
</dbReference>
<dbReference type="AlphaFoldDB" id="A0A542DJE9"/>
<dbReference type="InterPro" id="IPR036388">
    <property type="entry name" value="WH-like_DNA-bd_sf"/>
</dbReference>
<accession>A0A542DJE9</accession>
<keyword evidence="4" id="KW-0804">Transcription</keyword>
<evidence type="ECO:0000256" key="3">
    <source>
        <dbReference type="ARBA" id="ARBA00023125"/>
    </source>
</evidence>
<sequence length="297" mass="31370">MLDVRRMLVLRAVVTSGSITAAARNLGYTPSAVSQQLSTLEREAGTVLLERVGRGVRPTAAGTLLSEHAELVSAQLGRAESALAELKAGRTGRLAIRYFATAGAALVPPAVAAVRREYPGIRLDLRLFEPDDPLPMVATGKADVAIVVSAGGNRRNRNLEFVHLLDDPYRAVLPKGHRLAGKRVLDLADLAEESWIGNEWPTPGPCREILLEACGAAGFTPNFGVEAEDYQTSQGFVAAGLGVTAIPALALGSPHPGVVLSRLRNPQPVRPIHAVLATHAREQPAVTTLLDAMSPGS</sequence>
<organism evidence="6 7">
    <name type="scientific">Amycolatopsis cihanbeyliensis</name>
    <dbReference type="NCBI Taxonomy" id="1128664"/>
    <lineage>
        <taxon>Bacteria</taxon>
        <taxon>Bacillati</taxon>
        <taxon>Actinomycetota</taxon>
        <taxon>Actinomycetes</taxon>
        <taxon>Pseudonocardiales</taxon>
        <taxon>Pseudonocardiaceae</taxon>
        <taxon>Amycolatopsis</taxon>
    </lineage>
</organism>
<keyword evidence="7" id="KW-1185">Reference proteome</keyword>
<evidence type="ECO:0000256" key="4">
    <source>
        <dbReference type="ARBA" id="ARBA00023163"/>
    </source>
</evidence>
<dbReference type="SUPFAM" id="SSF46785">
    <property type="entry name" value="Winged helix' DNA-binding domain"/>
    <property type="match status" value="1"/>
</dbReference>
<keyword evidence="3 6" id="KW-0238">DNA-binding</keyword>
<dbReference type="GO" id="GO:0003700">
    <property type="term" value="F:DNA-binding transcription factor activity"/>
    <property type="evidence" value="ECO:0007669"/>
    <property type="project" value="InterPro"/>
</dbReference>
<dbReference type="PROSITE" id="PS50931">
    <property type="entry name" value="HTH_LYSR"/>
    <property type="match status" value="1"/>
</dbReference>
<evidence type="ECO:0000313" key="6">
    <source>
        <dbReference type="EMBL" id="TQJ03085.1"/>
    </source>
</evidence>
<dbReference type="GO" id="GO:0003677">
    <property type="term" value="F:DNA binding"/>
    <property type="evidence" value="ECO:0007669"/>
    <property type="project" value="UniProtKB-KW"/>
</dbReference>
<comment type="caution">
    <text evidence="6">The sequence shown here is derived from an EMBL/GenBank/DDBJ whole genome shotgun (WGS) entry which is preliminary data.</text>
</comment>